<dbReference type="WBParaSite" id="JU765_v2.g18851.t1">
    <property type="protein sequence ID" value="JU765_v2.g18851.t1"/>
    <property type="gene ID" value="JU765_v2.g18851"/>
</dbReference>
<evidence type="ECO:0000313" key="1">
    <source>
        <dbReference type="Proteomes" id="UP000887576"/>
    </source>
</evidence>
<accession>A0AC34QSE1</accession>
<sequence>MDLNLLNPADDLVIWIDLESIHDVQNKGGELNVCLQYLSSAQRLTLSVHQATGITVSGTVPSTFVKATLSIEGKVLKKRKTAIKKSATCPVWNEVLTFEVDPKIVNKCRLELSVHDAGTNKIIGVLVLGENTGHGSRTWREALKGQSQKPRWLPLVPPPASH</sequence>
<dbReference type="Proteomes" id="UP000887576">
    <property type="component" value="Unplaced"/>
</dbReference>
<name>A0AC34QSE1_9BILA</name>
<proteinExistence type="predicted"/>
<evidence type="ECO:0000313" key="2">
    <source>
        <dbReference type="WBParaSite" id="JU765_v2.g18851.t1"/>
    </source>
</evidence>
<reference evidence="2" key="1">
    <citation type="submission" date="2022-11" db="UniProtKB">
        <authorList>
            <consortium name="WormBaseParasite"/>
        </authorList>
    </citation>
    <scope>IDENTIFICATION</scope>
</reference>
<protein>
    <submittedName>
        <fullName evidence="2">C2 domain-containing protein</fullName>
    </submittedName>
</protein>
<organism evidence="1 2">
    <name type="scientific">Panagrolaimus sp. JU765</name>
    <dbReference type="NCBI Taxonomy" id="591449"/>
    <lineage>
        <taxon>Eukaryota</taxon>
        <taxon>Metazoa</taxon>
        <taxon>Ecdysozoa</taxon>
        <taxon>Nematoda</taxon>
        <taxon>Chromadorea</taxon>
        <taxon>Rhabditida</taxon>
        <taxon>Tylenchina</taxon>
        <taxon>Panagrolaimomorpha</taxon>
        <taxon>Panagrolaimoidea</taxon>
        <taxon>Panagrolaimidae</taxon>
        <taxon>Panagrolaimus</taxon>
    </lineage>
</organism>